<evidence type="ECO:0000313" key="4">
    <source>
        <dbReference type="Proteomes" id="UP000630615"/>
    </source>
</evidence>
<keyword evidence="4" id="KW-1185">Reference proteome</keyword>
<feature type="compositionally biased region" description="Basic residues" evidence="1">
    <location>
        <begin position="30"/>
        <end position="40"/>
    </location>
</feature>
<feature type="domain" description="Replication-associated protein ORF2/G2P" evidence="2">
    <location>
        <begin position="70"/>
        <end position="185"/>
    </location>
</feature>
<accession>A0ABQ1NWG4</accession>
<name>A0ABQ1NWG4_9ENTE</name>
<protein>
    <recommendedName>
        <fullName evidence="2">Replication-associated protein ORF2/G2P domain-containing protein</fullName>
    </recommendedName>
</protein>
<organism evidence="3 4">
    <name type="scientific">Enterococcus wangshanyuanii</name>
    <dbReference type="NCBI Taxonomy" id="2005703"/>
    <lineage>
        <taxon>Bacteria</taxon>
        <taxon>Bacillati</taxon>
        <taxon>Bacillota</taxon>
        <taxon>Bacilli</taxon>
        <taxon>Lactobacillales</taxon>
        <taxon>Enterococcaceae</taxon>
        <taxon>Enterococcus</taxon>
    </lineage>
</organism>
<comment type="caution">
    <text evidence="3">The sequence shown here is derived from an EMBL/GenBank/DDBJ whole genome shotgun (WGS) entry which is preliminary data.</text>
</comment>
<dbReference type="InterPro" id="IPR056906">
    <property type="entry name" value="ORF2/G2P_dom"/>
</dbReference>
<gene>
    <name evidence="3" type="ORF">GCM10011573_12650</name>
</gene>
<reference evidence="4" key="1">
    <citation type="journal article" date="2019" name="Int. J. Syst. Evol. Microbiol.">
        <title>The Global Catalogue of Microorganisms (GCM) 10K type strain sequencing project: providing services to taxonomists for standard genome sequencing and annotation.</title>
        <authorList>
            <consortium name="The Broad Institute Genomics Platform"/>
            <consortium name="The Broad Institute Genome Sequencing Center for Infectious Disease"/>
            <person name="Wu L."/>
            <person name="Ma J."/>
        </authorList>
    </citation>
    <scope>NUCLEOTIDE SEQUENCE [LARGE SCALE GENOMIC DNA]</scope>
    <source>
        <strain evidence="4">CGMCC 1.15942</strain>
    </source>
</reference>
<dbReference type="RefSeq" id="WP_088269094.1">
    <property type="nucleotide sequence ID" value="NZ_BMKI01000002.1"/>
</dbReference>
<feature type="region of interest" description="Disordered" evidence="1">
    <location>
        <begin position="25"/>
        <end position="48"/>
    </location>
</feature>
<proteinExistence type="predicted"/>
<evidence type="ECO:0000313" key="3">
    <source>
        <dbReference type="EMBL" id="GGC84479.1"/>
    </source>
</evidence>
<dbReference type="EMBL" id="BMKI01000002">
    <property type="protein sequence ID" value="GGC84479.1"/>
    <property type="molecule type" value="Genomic_DNA"/>
</dbReference>
<evidence type="ECO:0000256" key="1">
    <source>
        <dbReference type="SAM" id="MobiDB-lite"/>
    </source>
</evidence>
<dbReference type="Pfam" id="PF23343">
    <property type="entry name" value="REP_ORF2-G2P"/>
    <property type="match status" value="1"/>
</dbReference>
<dbReference type="Proteomes" id="UP000630615">
    <property type="component" value="Unassembled WGS sequence"/>
</dbReference>
<evidence type="ECO:0000259" key="2">
    <source>
        <dbReference type="Pfam" id="PF23343"/>
    </source>
</evidence>
<sequence length="290" mass="34734">MFIREKRISCGWYMETDLIPRTDNAERAVRGKRSKKKRLSRPSQDNLNDKNSARYCSLLANGNFRNKKDYWLTLTYDLKYMPKNQEEAEKQVRNFIRRLKDQYKKIKQELKYILVTEYREDEETGELSHFHHHLIINGVLSRDAVEDTWSTGRGKKKTTLGRANCQMLQFSEEGIADLAHYISKSRFGKRGRKKWSSSRNLKRPYIQSNDYKFTPAQIEAMAASNDNGADKLMKIYDRYFITEIAAKNYDQTGWHLYLRMWRNKEVPWVTEYQREQIQENRIKKFLNQKE</sequence>